<dbReference type="RefSeq" id="WP_188163018.1">
    <property type="nucleotide sequence ID" value="NZ_JACVVX010000001.1"/>
</dbReference>
<comment type="caution">
    <text evidence="2">The sequence shown here is derived from an EMBL/GenBank/DDBJ whole genome shotgun (WGS) entry which is preliminary data.</text>
</comment>
<keyword evidence="1" id="KW-0732">Signal</keyword>
<dbReference type="AlphaFoldDB" id="A0A8J6PU01"/>
<gene>
    <name evidence="2" type="ORF">ICI42_02915</name>
</gene>
<reference evidence="2" key="1">
    <citation type="submission" date="2020-09" db="EMBL/GenBank/DDBJ databases">
        <title>Genome seq and assembly of Tianweitania sp.</title>
        <authorList>
            <person name="Chhetri G."/>
        </authorList>
    </citation>
    <scope>NUCLEOTIDE SEQUENCE</scope>
    <source>
        <strain evidence="2">Rool2</strain>
    </source>
</reference>
<evidence type="ECO:0000313" key="2">
    <source>
        <dbReference type="EMBL" id="MBD0413597.1"/>
    </source>
</evidence>
<proteinExistence type="predicted"/>
<name>A0A8J6PU01_9HYPH</name>
<dbReference type="EMBL" id="JACVVX010000001">
    <property type="protein sequence ID" value="MBD0413597.1"/>
    <property type="molecule type" value="Genomic_DNA"/>
</dbReference>
<evidence type="ECO:0008006" key="4">
    <source>
        <dbReference type="Google" id="ProtNLM"/>
    </source>
</evidence>
<organism evidence="2 3">
    <name type="scientific">Oryzicola mucosus</name>
    <dbReference type="NCBI Taxonomy" id="2767425"/>
    <lineage>
        <taxon>Bacteria</taxon>
        <taxon>Pseudomonadati</taxon>
        <taxon>Pseudomonadota</taxon>
        <taxon>Alphaproteobacteria</taxon>
        <taxon>Hyphomicrobiales</taxon>
        <taxon>Phyllobacteriaceae</taxon>
        <taxon>Oryzicola</taxon>
    </lineage>
</organism>
<evidence type="ECO:0000313" key="3">
    <source>
        <dbReference type="Proteomes" id="UP000643405"/>
    </source>
</evidence>
<accession>A0A8J6PU01</accession>
<feature type="signal peptide" evidence="1">
    <location>
        <begin position="1"/>
        <end position="25"/>
    </location>
</feature>
<feature type="chain" id="PRO_5035322590" description="Secreted protein" evidence="1">
    <location>
        <begin position="26"/>
        <end position="131"/>
    </location>
</feature>
<evidence type="ECO:0000256" key="1">
    <source>
        <dbReference type="SAM" id="SignalP"/>
    </source>
</evidence>
<protein>
    <recommendedName>
        <fullName evidence="4">Secreted protein</fullName>
    </recommendedName>
</protein>
<dbReference type="Proteomes" id="UP000643405">
    <property type="component" value="Unassembled WGS sequence"/>
</dbReference>
<keyword evidence="3" id="KW-1185">Reference proteome</keyword>
<sequence>MKVLASACRFLLAAILAAVSSQALADGACAVCDKEIVTNAELASCFLDSYDEFAKRAGNAVVVDLSACEQARGVIEPLKSLVSPVGPETATPDEPNVTFMVSRTQLDCLRKKLQEPGLKLDPSLRIALGSC</sequence>